<dbReference type="AlphaFoldDB" id="A0A7C9TM93"/>
<reference evidence="2 3" key="1">
    <citation type="submission" date="2020-02" db="EMBL/GenBank/DDBJ databases">
        <title>Ideonella bacterium strain TBM-1.</title>
        <authorList>
            <person name="Chen W.-M."/>
        </authorList>
    </citation>
    <scope>NUCLEOTIDE SEQUENCE [LARGE SCALE GENOMIC DNA]</scope>
    <source>
        <strain evidence="2 3">TBM-1</strain>
    </source>
</reference>
<evidence type="ECO:0000313" key="2">
    <source>
        <dbReference type="EMBL" id="NDY93738.1"/>
    </source>
</evidence>
<dbReference type="Pfam" id="PF00805">
    <property type="entry name" value="Pentapeptide"/>
    <property type="match status" value="1"/>
</dbReference>
<feature type="region of interest" description="Disordered" evidence="1">
    <location>
        <begin position="1"/>
        <end position="29"/>
    </location>
</feature>
<accession>A0A7C9TM93</accession>
<dbReference type="SUPFAM" id="SSF141571">
    <property type="entry name" value="Pentapeptide repeat-like"/>
    <property type="match status" value="1"/>
</dbReference>
<protein>
    <submittedName>
        <fullName evidence="2">Pentapeptide repeat-containing protein</fullName>
    </submittedName>
</protein>
<sequence length="153" mass="17199">MTEKQGTDTMTDLRPSWHPSTCAASQPTRGGEVPFIRWIEDPIFSMAKEILLSNPSRIESNKRREWYENLPKTKHPFDDESADFRCLTLDQTEIGKIWLSYVLDGSTAKGASFLGTRFQGASIIGCDFTGARFEIAQMSPVFAELATFRVVSI</sequence>
<dbReference type="RefSeq" id="WP_163459767.1">
    <property type="nucleotide sequence ID" value="NZ_JAAGOH010000046.1"/>
</dbReference>
<evidence type="ECO:0000313" key="3">
    <source>
        <dbReference type="Proteomes" id="UP000484255"/>
    </source>
</evidence>
<dbReference type="Proteomes" id="UP000484255">
    <property type="component" value="Unassembled WGS sequence"/>
</dbReference>
<dbReference type="InterPro" id="IPR001646">
    <property type="entry name" value="5peptide_repeat"/>
</dbReference>
<organism evidence="2 3">
    <name type="scientific">Ideonella livida</name>
    <dbReference type="NCBI Taxonomy" id="2707176"/>
    <lineage>
        <taxon>Bacteria</taxon>
        <taxon>Pseudomonadati</taxon>
        <taxon>Pseudomonadota</taxon>
        <taxon>Betaproteobacteria</taxon>
        <taxon>Burkholderiales</taxon>
        <taxon>Sphaerotilaceae</taxon>
        <taxon>Ideonella</taxon>
    </lineage>
</organism>
<feature type="compositionally biased region" description="Polar residues" evidence="1">
    <location>
        <begin position="18"/>
        <end position="28"/>
    </location>
</feature>
<proteinExistence type="predicted"/>
<gene>
    <name evidence="2" type="ORF">G3A44_21345</name>
</gene>
<dbReference type="EMBL" id="JAAGOH010000046">
    <property type="protein sequence ID" value="NDY93738.1"/>
    <property type="molecule type" value="Genomic_DNA"/>
</dbReference>
<comment type="caution">
    <text evidence="2">The sequence shown here is derived from an EMBL/GenBank/DDBJ whole genome shotgun (WGS) entry which is preliminary data.</text>
</comment>
<name>A0A7C9TM93_9BURK</name>
<evidence type="ECO:0000256" key="1">
    <source>
        <dbReference type="SAM" id="MobiDB-lite"/>
    </source>
</evidence>
<keyword evidence="3" id="KW-1185">Reference proteome</keyword>
<dbReference type="Gene3D" id="2.160.20.80">
    <property type="entry name" value="E3 ubiquitin-protein ligase SopA"/>
    <property type="match status" value="1"/>
</dbReference>